<keyword evidence="3" id="KW-1185">Reference proteome</keyword>
<feature type="domain" description="RNase H type-1" evidence="1">
    <location>
        <begin position="47"/>
        <end position="137"/>
    </location>
</feature>
<dbReference type="EMBL" id="SWLB01000015">
    <property type="protein sequence ID" value="KAF3328804.1"/>
    <property type="molecule type" value="Genomic_DNA"/>
</dbReference>
<evidence type="ECO:0000313" key="3">
    <source>
        <dbReference type="Proteomes" id="UP000623129"/>
    </source>
</evidence>
<dbReference type="GO" id="GO:0003676">
    <property type="term" value="F:nucleic acid binding"/>
    <property type="evidence" value="ECO:0007669"/>
    <property type="project" value="InterPro"/>
</dbReference>
<protein>
    <recommendedName>
        <fullName evidence="1">RNase H type-1 domain-containing protein</fullName>
    </recommendedName>
</protein>
<comment type="caution">
    <text evidence="2">The sequence shown here is derived from an EMBL/GenBank/DDBJ whole genome shotgun (WGS) entry which is preliminary data.</text>
</comment>
<evidence type="ECO:0000259" key="1">
    <source>
        <dbReference type="Pfam" id="PF13456"/>
    </source>
</evidence>
<reference evidence="2" key="1">
    <citation type="submission" date="2020-01" db="EMBL/GenBank/DDBJ databases">
        <title>Genome sequence of Kobresia littledalei, the first chromosome-level genome in the family Cyperaceae.</title>
        <authorList>
            <person name="Qu G."/>
        </authorList>
    </citation>
    <scope>NUCLEOTIDE SEQUENCE</scope>
    <source>
        <strain evidence="2">C.B.Clarke</strain>
        <tissue evidence="2">Leaf</tissue>
    </source>
</reference>
<sequence length="151" mass="16966">MPAFASIRSASYPEKVKLCMKYGRTNTAAPTDQQLPQQAISDHVCFVNGSWSEDDRAGVGMLLTYREQGVKWVARSVQARSPAQAEAIAVLHGYRLMQDWGCHTGVVFSDSKEVVDSLAHSQPIYHDWRSSNEVWEAWLIHGQQKGQFKTL</sequence>
<dbReference type="Gene3D" id="3.30.420.10">
    <property type="entry name" value="Ribonuclease H-like superfamily/Ribonuclease H"/>
    <property type="match status" value="1"/>
</dbReference>
<dbReference type="InterPro" id="IPR012337">
    <property type="entry name" value="RNaseH-like_sf"/>
</dbReference>
<evidence type="ECO:0000313" key="2">
    <source>
        <dbReference type="EMBL" id="KAF3328804.1"/>
    </source>
</evidence>
<dbReference type="InterPro" id="IPR002156">
    <property type="entry name" value="RNaseH_domain"/>
</dbReference>
<accession>A0A833R374</accession>
<dbReference type="Proteomes" id="UP000623129">
    <property type="component" value="Unassembled WGS sequence"/>
</dbReference>
<dbReference type="AlphaFoldDB" id="A0A833R374"/>
<name>A0A833R374_9POAL</name>
<dbReference type="InterPro" id="IPR036397">
    <property type="entry name" value="RNaseH_sf"/>
</dbReference>
<dbReference type="InterPro" id="IPR044730">
    <property type="entry name" value="RNase_H-like_dom_plant"/>
</dbReference>
<dbReference type="GO" id="GO:0004523">
    <property type="term" value="F:RNA-DNA hybrid ribonuclease activity"/>
    <property type="evidence" value="ECO:0007669"/>
    <property type="project" value="InterPro"/>
</dbReference>
<dbReference type="CDD" id="cd06222">
    <property type="entry name" value="RNase_H_like"/>
    <property type="match status" value="1"/>
</dbReference>
<gene>
    <name evidence="2" type="ORF">FCM35_KLT05882</name>
</gene>
<dbReference type="SUPFAM" id="SSF53098">
    <property type="entry name" value="Ribonuclease H-like"/>
    <property type="match status" value="1"/>
</dbReference>
<proteinExistence type="predicted"/>
<dbReference type="Pfam" id="PF13456">
    <property type="entry name" value="RVT_3"/>
    <property type="match status" value="1"/>
</dbReference>
<organism evidence="2 3">
    <name type="scientific">Carex littledalei</name>
    <dbReference type="NCBI Taxonomy" id="544730"/>
    <lineage>
        <taxon>Eukaryota</taxon>
        <taxon>Viridiplantae</taxon>
        <taxon>Streptophyta</taxon>
        <taxon>Embryophyta</taxon>
        <taxon>Tracheophyta</taxon>
        <taxon>Spermatophyta</taxon>
        <taxon>Magnoliopsida</taxon>
        <taxon>Liliopsida</taxon>
        <taxon>Poales</taxon>
        <taxon>Cyperaceae</taxon>
        <taxon>Cyperoideae</taxon>
        <taxon>Cariceae</taxon>
        <taxon>Carex</taxon>
        <taxon>Carex subgen. Euthyceras</taxon>
    </lineage>
</organism>